<proteinExistence type="predicted"/>
<evidence type="ECO:0000313" key="3">
    <source>
        <dbReference type="Proteomes" id="UP000479000"/>
    </source>
</evidence>
<organism evidence="2 3">
    <name type="scientific">Nesidiocoris tenuis</name>
    <dbReference type="NCBI Taxonomy" id="355587"/>
    <lineage>
        <taxon>Eukaryota</taxon>
        <taxon>Metazoa</taxon>
        <taxon>Ecdysozoa</taxon>
        <taxon>Arthropoda</taxon>
        <taxon>Hexapoda</taxon>
        <taxon>Insecta</taxon>
        <taxon>Pterygota</taxon>
        <taxon>Neoptera</taxon>
        <taxon>Paraneoptera</taxon>
        <taxon>Hemiptera</taxon>
        <taxon>Heteroptera</taxon>
        <taxon>Panheteroptera</taxon>
        <taxon>Cimicomorpha</taxon>
        <taxon>Miridae</taxon>
        <taxon>Dicyphina</taxon>
        <taxon>Nesidiocoris</taxon>
    </lineage>
</organism>
<reference evidence="2 3" key="1">
    <citation type="submission" date="2020-02" db="EMBL/GenBank/DDBJ databases">
        <authorList>
            <person name="Ferguson B K."/>
        </authorList>
    </citation>
    <scope>NUCLEOTIDE SEQUENCE [LARGE SCALE GENOMIC DNA]</scope>
</reference>
<evidence type="ECO:0000256" key="1">
    <source>
        <dbReference type="SAM" id="MobiDB-lite"/>
    </source>
</evidence>
<name>A0A6H5H7R7_9HEMI</name>
<accession>A0A6H5H7R7</accession>
<gene>
    <name evidence="2" type="ORF">NTEN_LOCUS18371</name>
</gene>
<feature type="region of interest" description="Disordered" evidence="1">
    <location>
        <begin position="59"/>
        <end position="102"/>
    </location>
</feature>
<dbReference type="Proteomes" id="UP000479000">
    <property type="component" value="Unassembled WGS sequence"/>
</dbReference>
<dbReference type="EMBL" id="CADCXU010027020">
    <property type="protein sequence ID" value="CAB0013818.1"/>
    <property type="molecule type" value="Genomic_DNA"/>
</dbReference>
<dbReference type="AlphaFoldDB" id="A0A6H5H7R7"/>
<evidence type="ECO:0000313" key="2">
    <source>
        <dbReference type="EMBL" id="CAB0013818.1"/>
    </source>
</evidence>
<keyword evidence="3" id="KW-1185">Reference proteome</keyword>
<protein>
    <submittedName>
        <fullName evidence="2">Uncharacterized protein</fullName>
    </submittedName>
</protein>
<sequence>MGLFQERESKHCACAAQGLVGNASATLSRLCTAHAQGPCTCLLLEVHCKRVSVMINENEKPATNDKPGNPPTPQVATPSSKIDSSKSDSRPPTASTAATTAEEASAAVQTKQYSCEQMKRYIAKFDEFEQPQEYADEEMYYHCSIYDQEMKEIRKFIEINEEIPEPEEVHVRRQESADPLAVGLQPCTNQTNEIKSLHGLMAEFKRQVCALRKKTGNYNYNDCAITIN</sequence>
<feature type="compositionally biased region" description="Low complexity" evidence="1">
    <location>
        <begin position="93"/>
        <end position="102"/>
    </location>
</feature>